<evidence type="ECO:0000256" key="7">
    <source>
        <dbReference type="ARBA" id="ARBA00023136"/>
    </source>
</evidence>
<evidence type="ECO:0000256" key="3">
    <source>
        <dbReference type="ARBA" id="ARBA00022481"/>
    </source>
</evidence>
<dbReference type="InterPro" id="IPR045584">
    <property type="entry name" value="Pilin-like"/>
</dbReference>
<dbReference type="Proteomes" id="UP000070427">
    <property type="component" value="Unassembled WGS sequence"/>
</dbReference>
<evidence type="ECO:0000256" key="8">
    <source>
        <dbReference type="SAM" id="Phobius"/>
    </source>
</evidence>
<evidence type="ECO:0000256" key="5">
    <source>
        <dbReference type="ARBA" id="ARBA00022692"/>
    </source>
</evidence>
<evidence type="ECO:0000256" key="2">
    <source>
        <dbReference type="ARBA" id="ARBA00022475"/>
    </source>
</evidence>
<evidence type="ECO:0000259" key="9">
    <source>
        <dbReference type="Pfam" id="PF12019"/>
    </source>
</evidence>
<protein>
    <recommendedName>
        <fullName evidence="9">General secretion pathway GspH domain-containing protein</fullName>
    </recommendedName>
</protein>
<dbReference type="GO" id="GO:0030420">
    <property type="term" value="P:establishment of competence for transformation"/>
    <property type="evidence" value="ECO:0007669"/>
    <property type="project" value="InterPro"/>
</dbReference>
<reference evidence="10 11" key="1">
    <citation type="submission" date="2015-12" db="EMBL/GenBank/DDBJ databases">
        <title>Draft genome sequnece of Fervidicola ferrireducens strain Y170.</title>
        <authorList>
            <person name="Patel B.K."/>
        </authorList>
    </citation>
    <scope>NUCLEOTIDE SEQUENCE [LARGE SCALE GENOMIC DNA]</scope>
    <source>
        <strain evidence="10 11">Y170</strain>
    </source>
</reference>
<proteinExistence type="predicted"/>
<dbReference type="SUPFAM" id="SSF54523">
    <property type="entry name" value="Pili subunits"/>
    <property type="match status" value="1"/>
</dbReference>
<dbReference type="EMBL" id="LOED01000004">
    <property type="protein sequence ID" value="KXG78181.1"/>
    <property type="molecule type" value="Genomic_DNA"/>
</dbReference>
<evidence type="ECO:0000256" key="4">
    <source>
        <dbReference type="ARBA" id="ARBA00022519"/>
    </source>
</evidence>
<dbReference type="GO" id="GO:0015627">
    <property type="term" value="C:type II protein secretion system complex"/>
    <property type="evidence" value="ECO:0007669"/>
    <property type="project" value="InterPro"/>
</dbReference>
<evidence type="ECO:0000256" key="6">
    <source>
        <dbReference type="ARBA" id="ARBA00022989"/>
    </source>
</evidence>
<sequence length="149" mass="16709">MGIKLTSRGFTLIETIAATAIFCVLCFGLLPNVKGIMENFKLQLAAQKLSQDIRTIQQQAMSEGENYKILFDVYRRDNYQILKGFKSSRVFLPKGISFLWTNFPDNTLIFTPSGAPQQGGTVAIKNQKKRLYVIVNVATGRVRISEMAP</sequence>
<dbReference type="InterPro" id="IPR022346">
    <property type="entry name" value="T2SS_GspH"/>
</dbReference>
<name>A0A140LCA6_9FIRM</name>
<keyword evidence="7 8" id="KW-0472">Membrane</keyword>
<feature type="transmembrane region" description="Helical" evidence="8">
    <location>
        <begin position="12"/>
        <end position="30"/>
    </location>
</feature>
<accession>A0A140LCA6</accession>
<keyword evidence="6 8" id="KW-1133">Transmembrane helix</keyword>
<keyword evidence="5 8" id="KW-0812">Transmembrane</keyword>
<evidence type="ECO:0000313" key="11">
    <source>
        <dbReference type="Proteomes" id="UP000070427"/>
    </source>
</evidence>
<dbReference type="NCBIfam" id="TIGR02532">
    <property type="entry name" value="IV_pilin_GFxxxE"/>
    <property type="match status" value="1"/>
</dbReference>
<gene>
    <name evidence="10" type="ORF">AN618_05730</name>
</gene>
<evidence type="ECO:0000256" key="1">
    <source>
        <dbReference type="ARBA" id="ARBA00004377"/>
    </source>
</evidence>
<keyword evidence="11" id="KW-1185">Reference proteome</keyword>
<dbReference type="OrthoDB" id="1808878at2"/>
<keyword evidence="2" id="KW-1003">Cell membrane</keyword>
<dbReference type="InParanoid" id="A0A140LCA6"/>
<comment type="caution">
    <text evidence="10">The sequence shown here is derived from an EMBL/GenBank/DDBJ whole genome shotgun (WGS) entry which is preliminary data.</text>
</comment>
<feature type="domain" description="General secretion pathway GspH" evidence="9">
    <location>
        <begin position="45"/>
        <end position="137"/>
    </location>
</feature>
<organism evidence="10 11">
    <name type="scientific">Fervidicola ferrireducens</name>
    <dbReference type="NCBI Taxonomy" id="520764"/>
    <lineage>
        <taxon>Bacteria</taxon>
        <taxon>Bacillati</taxon>
        <taxon>Bacillota</taxon>
        <taxon>Clostridia</taxon>
        <taxon>Thermosediminibacterales</taxon>
        <taxon>Thermosediminibacteraceae</taxon>
        <taxon>Fervidicola</taxon>
    </lineage>
</organism>
<dbReference type="InterPro" id="IPR012902">
    <property type="entry name" value="N_methyl_site"/>
</dbReference>
<dbReference type="Pfam" id="PF12019">
    <property type="entry name" value="GspH"/>
    <property type="match status" value="1"/>
</dbReference>
<dbReference type="GO" id="GO:0005886">
    <property type="term" value="C:plasma membrane"/>
    <property type="evidence" value="ECO:0007669"/>
    <property type="project" value="UniProtKB-SubCell"/>
</dbReference>
<evidence type="ECO:0000313" key="10">
    <source>
        <dbReference type="EMBL" id="KXG78181.1"/>
    </source>
</evidence>
<dbReference type="InterPro" id="IPR016785">
    <property type="entry name" value="ComGD"/>
</dbReference>
<keyword evidence="3" id="KW-0488">Methylation</keyword>
<dbReference type="STRING" id="520764.AN618_05730"/>
<dbReference type="GO" id="GO:0015628">
    <property type="term" value="P:protein secretion by the type II secretion system"/>
    <property type="evidence" value="ECO:0007669"/>
    <property type="project" value="InterPro"/>
</dbReference>
<comment type="subcellular location">
    <subcellularLocation>
        <location evidence="1">Cell inner membrane</location>
        <topology evidence="1">Single-pass membrane protein</topology>
    </subcellularLocation>
</comment>
<dbReference type="AlphaFoldDB" id="A0A140LCA6"/>
<dbReference type="PIRSF" id="PIRSF021292">
    <property type="entry name" value="Competence_ComGD"/>
    <property type="match status" value="1"/>
</dbReference>
<keyword evidence="4" id="KW-0997">Cell inner membrane</keyword>